<proteinExistence type="predicted"/>
<organism evidence="1 2">
    <name type="scientific">Dendrothele bispora (strain CBS 962.96)</name>
    <dbReference type="NCBI Taxonomy" id="1314807"/>
    <lineage>
        <taxon>Eukaryota</taxon>
        <taxon>Fungi</taxon>
        <taxon>Dikarya</taxon>
        <taxon>Basidiomycota</taxon>
        <taxon>Agaricomycotina</taxon>
        <taxon>Agaricomycetes</taxon>
        <taxon>Agaricomycetidae</taxon>
        <taxon>Agaricales</taxon>
        <taxon>Agaricales incertae sedis</taxon>
        <taxon>Dendrothele</taxon>
    </lineage>
</organism>
<evidence type="ECO:0000313" key="1">
    <source>
        <dbReference type="EMBL" id="THU79008.1"/>
    </source>
</evidence>
<gene>
    <name evidence="1" type="ORF">K435DRAFT_570028</name>
</gene>
<reference evidence="1 2" key="1">
    <citation type="journal article" date="2019" name="Nat. Ecol. Evol.">
        <title>Megaphylogeny resolves global patterns of mushroom evolution.</title>
        <authorList>
            <person name="Varga T."/>
            <person name="Krizsan K."/>
            <person name="Foldi C."/>
            <person name="Dima B."/>
            <person name="Sanchez-Garcia M."/>
            <person name="Sanchez-Ramirez S."/>
            <person name="Szollosi G.J."/>
            <person name="Szarkandi J.G."/>
            <person name="Papp V."/>
            <person name="Albert L."/>
            <person name="Andreopoulos W."/>
            <person name="Angelini C."/>
            <person name="Antonin V."/>
            <person name="Barry K.W."/>
            <person name="Bougher N.L."/>
            <person name="Buchanan P."/>
            <person name="Buyck B."/>
            <person name="Bense V."/>
            <person name="Catcheside P."/>
            <person name="Chovatia M."/>
            <person name="Cooper J."/>
            <person name="Damon W."/>
            <person name="Desjardin D."/>
            <person name="Finy P."/>
            <person name="Geml J."/>
            <person name="Haridas S."/>
            <person name="Hughes K."/>
            <person name="Justo A."/>
            <person name="Karasinski D."/>
            <person name="Kautmanova I."/>
            <person name="Kiss B."/>
            <person name="Kocsube S."/>
            <person name="Kotiranta H."/>
            <person name="LaButti K.M."/>
            <person name="Lechner B.E."/>
            <person name="Liimatainen K."/>
            <person name="Lipzen A."/>
            <person name="Lukacs Z."/>
            <person name="Mihaltcheva S."/>
            <person name="Morgado L.N."/>
            <person name="Niskanen T."/>
            <person name="Noordeloos M.E."/>
            <person name="Ohm R.A."/>
            <person name="Ortiz-Santana B."/>
            <person name="Ovrebo C."/>
            <person name="Racz N."/>
            <person name="Riley R."/>
            <person name="Savchenko A."/>
            <person name="Shiryaev A."/>
            <person name="Soop K."/>
            <person name="Spirin V."/>
            <person name="Szebenyi C."/>
            <person name="Tomsovsky M."/>
            <person name="Tulloss R.E."/>
            <person name="Uehling J."/>
            <person name="Grigoriev I.V."/>
            <person name="Vagvolgyi C."/>
            <person name="Papp T."/>
            <person name="Martin F.M."/>
            <person name="Miettinen O."/>
            <person name="Hibbett D.S."/>
            <person name="Nagy L.G."/>
        </authorList>
    </citation>
    <scope>NUCLEOTIDE SEQUENCE [LARGE SCALE GENOMIC DNA]</scope>
    <source>
        <strain evidence="1 2">CBS 962.96</strain>
    </source>
</reference>
<feature type="non-terminal residue" evidence="1">
    <location>
        <position position="1"/>
    </location>
</feature>
<dbReference type="EMBL" id="ML180094">
    <property type="protein sequence ID" value="THU79008.1"/>
    <property type="molecule type" value="Genomic_DNA"/>
</dbReference>
<dbReference type="Gene3D" id="2.40.70.10">
    <property type="entry name" value="Acid Proteases"/>
    <property type="match status" value="1"/>
</dbReference>
<feature type="non-terminal residue" evidence="1">
    <location>
        <position position="62"/>
    </location>
</feature>
<dbReference type="AlphaFoldDB" id="A0A4S8KU71"/>
<dbReference type="Proteomes" id="UP000297245">
    <property type="component" value="Unassembled WGS sequence"/>
</dbReference>
<evidence type="ECO:0000313" key="2">
    <source>
        <dbReference type="Proteomes" id="UP000297245"/>
    </source>
</evidence>
<dbReference type="OrthoDB" id="3049781at2759"/>
<sequence>TDLGQKDMIIGMTFLRRHNPEIDWAQGTWRFTRCPEGCVPGARHKRKRHKVTQEEIDELELP</sequence>
<protein>
    <submittedName>
        <fullName evidence="1">Uncharacterized protein</fullName>
    </submittedName>
</protein>
<dbReference type="InterPro" id="IPR021109">
    <property type="entry name" value="Peptidase_aspartic_dom_sf"/>
</dbReference>
<name>A0A4S8KU71_DENBC</name>
<keyword evidence="2" id="KW-1185">Reference proteome</keyword>
<accession>A0A4S8KU71</accession>